<dbReference type="PANTHER" id="PTHR32303">
    <property type="entry name" value="QUINOPROTEIN ALCOHOL DEHYDROGENASE (CYTOCHROME C)"/>
    <property type="match status" value="1"/>
</dbReference>
<dbReference type="EC" id="1.1.9.1" evidence="5"/>
<dbReference type="Gene3D" id="2.140.10.10">
    <property type="entry name" value="Quinoprotein alcohol dehydrogenase-like superfamily"/>
    <property type="match status" value="1"/>
</dbReference>
<name>A0A1J5RC34_9ZZZZ</name>
<evidence type="ECO:0000256" key="3">
    <source>
        <dbReference type="ARBA" id="ARBA00023002"/>
    </source>
</evidence>
<dbReference type="InterPro" id="IPR011047">
    <property type="entry name" value="Quinoprotein_ADH-like_sf"/>
</dbReference>
<proteinExistence type="inferred from homology"/>
<dbReference type="GO" id="GO:0016491">
    <property type="term" value="F:oxidoreductase activity"/>
    <property type="evidence" value="ECO:0007669"/>
    <property type="project" value="UniProtKB-KW"/>
</dbReference>
<dbReference type="InterPro" id="IPR002372">
    <property type="entry name" value="PQQ_rpt_dom"/>
</dbReference>
<protein>
    <submittedName>
        <fullName evidence="5">Quinohemoprotein alcohol dehydrogenase ADH IIB</fullName>
        <ecNumber evidence="5">1.1.9.1</ecNumber>
    </submittedName>
</protein>
<evidence type="ECO:0000313" key="5">
    <source>
        <dbReference type="EMBL" id="OIQ89583.1"/>
    </source>
</evidence>
<dbReference type="EMBL" id="MLJW01000324">
    <property type="protein sequence ID" value="OIQ89583.1"/>
    <property type="molecule type" value="Genomic_DNA"/>
</dbReference>
<evidence type="ECO:0000259" key="4">
    <source>
        <dbReference type="Pfam" id="PF01011"/>
    </source>
</evidence>
<feature type="domain" description="Pyrrolo-quinoline quinone repeat" evidence="4">
    <location>
        <begin position="78"/>
        <end position="380"/>
    </location>
</feature>
<evidence type="ECO:0000256" key="1">
    <source>
        <dbReference type="ARBA" id="ARBA00001931"/>
    </source>
</evidence>
<accession>A0A1J5RC34</accession>
<keyword evidence="3 5" id="KW-0560">Oxidoreductase</keyword>
<dbReference type="InterPro" id="IPR018391">
    <property type="entry name" value="PQQ_b-propeller_rpt"/>
</dbReference>
<dbReference type="Pfam" id="PF01011">
    <property type="entry name" value="PQQ"/>
    <property type="match status" value="2"/>
</dbReference>
<sequence>MKSVSDVPSRARRALHRAAIAAGFALGGLLASGAHAAAVQAEGSETGGVTTTMHGSAMHAVQVTQGMLDAAAGRGANWLVSGRNYDNTRFSPLTQITTRNIGHLKPVAIVQTGYTASFESTPLVVDGVMYLTTPMVNKKQALIALNAATGESIWKYEFTNGFNQICCGPVNRGAAAGGGSVFFLTIDNHLVSVDAQTGKQQWSTEVANAQAGYSETMAPTYYKNMVIIGSAGGEWPIRGFVAAYDASSGKQLWRWHTTSAGPDWAGDSWKYGGGTVWTTPAIDAKRGLLIFSTGNPNPDLNGSMRLGDNKYTDSIVALDIHTGEFKWAYQEVQHDVWDLDAVSPVILFNAMDHGKMVPAAGEAGKTAFYYVVNRETGKLIRMSEPFDEQKNLFAQPTTAGVQMLPGANGGSEWSPPAYSPLTKYVYVLGMNQLMTYTKEENSPPIPGQIRLGSTFKNVKGGIQNGTFTAIDVNTGKIAWNQTVPQPMMGGALVTAGNLAFTGEGNGWFDAFDAKTGKRLWRFNLGAGVNAPPITYEVDGRQYVAVAAGGNFQMGFPYGDALAIFALEK</sequence>
<organism evidence="5">
    <name type="scientific">mine drainage metagenome</name>
    <dbReference type="NCBI Taxonomy" id="410659"/>
    <lineage>
        <taxon>unclassified sequences</taxon>
        <taxon>metagenomes</taxon>
        <taxon>ecological metagenomes</taxon>
    </lineage>
</organism>
<dbReference type="AlphaFoldDB" id="A0A1J5RC34"/>
<reference evidence="5" key="1">
    <citation type="submission" date="2016-10" db="EMBL/GenBank/DDBJ databases">
        <title>Sequence of Gallionella enrichment culture.</title>
        <authorList>
            <person name="Poehlein A."/>
            <person name="Muehling M."/>
            <person name="Daniel R."/>
        </authorList>
    </citation>
    <scope>NUCLEOTIDE SEQUENCE</scope>
</reference>
<comment type="cofactor">
    <cofactor evidence="1">
        <name>pyrroloquinoline quinone</name>
        <dbReference type="ChEBI" id="CHEBI:58442"/>
    </cofactor>
</comment>
<feature type="domain" description="Pyrrolo-quinoline quinone repeat" evidence="4">
    <location>
        <begin position="465"/>
        <end position="543"/>
    </location>
</feature>
<gene>
    <name evidence="5" type="primary">qbdA</name>
    <name evidence="5" type="ORF">GALL_285100</name>
</gene>
<dbReference type="SMART" id="SM00564">
    <property type="entry name" value="PQQ"/>
    <property type="match status" value="6"/>
</dbReference>
<comment type="similarity">
    <text evidence="2">Belongs to the bacterial PQQ dehydrogenase family.</text>
</comment>
<dbReference type="SUPFAM" id="SSF50998">
    <property type="entry name" value="Quinoprotein alcohol dehydrogenase-like"/>
    <property type="match status" value="1"/>
</dbReference>
<evidence type="ECO:0000256" key="2">
    <source>
        <dbReference type="ARBA" id="ARBA00008156"/>
    </source>
</evidence>
<comment type="caution">
    <text evidence="5">The sequence shown here is derived from an EMBL/GenBank/DDBJ whole genome shotgun (WGS) entry which is preliminary data.</text>
</comment>